<dbReference type="PROSITE" id="PS50082">
    <property type="entry name" value="WD_REPEATS_2"/>
    <property type="match status" value="2"/>
</dbReference>
<dbReference type="STRING" id="669874.A0A1E4TVC9"/>
<dbReference type="SMART" id="SM00591">
    <property type="entry name" value="RWD"/>
    <property type="match status" value="1"/>
</dbReference>
<keyword evidence="13" id="KW-1185">Reference proteome</keyword>
<dbReference type="Gene3D" id="2.130.10.10">
    <property type="entry name" value="YVTN repeat-like/Quinoprotein amine dehydrogenase"/>
    <property type="match status" value="1"/>
</dbReference>
<evidence type="ECO:0000256" key="6">
    <source>
        <dbReference type="ARBA" id="ARBA00038452"/>
    </source>
</evidence>
<evidence type="ECO:0000256" key="3">
    <source>
        <dbReference type="ARBA" id="ARBA00022554"/>
    </source>
</evidence>
<dbReference type="PROSITE" id="PS50294">
    <property type="entry name" value="WD_REPEATS_REGION"/>
    <property type="match status" value="1"/>
</dbReference>
<dbReference type="InterPro" id="IPR015943">
    <property type="entry name" value="WD40/YVTN_repeat-like_dom_sf"/>
</dbReference>
<dbReference type="Gene3D" id="3.10.110.10">
    <property type="entry name" value="Ubiquitin Conjugating Enzyme"/>
    <property type="match status" value="1"/>
</dbReference>
<evidence type="ECO:0000259" key="10">
    <source>
        <dbReference type="PROSITE" id="PS50089"/>
    </source>
</evidence>
<feature type="domain" description="RING-type" evidence="10">
    <location>
        <begin position="1195"/>
        <end position="1234"/>
    </location>
</feature>
<gene>
    <name evidence="12" type="ORF">PACTADRAFT_81085</name>
</gene>
<protein>
    <recommendedName>
        <fullName evidence="14">Maintenance of telomere capping protein 5</fullName>
    </recommendedName>
</protein>
<dbReference type="InterPro" id="IPR001680">
    <property type="entry name" value="WD40_rpt"/>
</dbReference>
<dbReference type="PROSITE" id="PS50089">
    <property type="entry name" value="ZF_RING_2"/>
    <property type="match status" value="1"/>
</dbReference>
<dbReference type="GO" id="GO:0005774">
    <property type="term" value="C:vacuolar membrane"/>
    <property type="evidence" value="ECO:0007669"/>
    <property type="project" value="TreeGrafter"/>
</dbReference>
<feature type="repeat" description="WD" evidence="8">
    <location>
        <begin position="198"/>
        <end position="233"/>
    </location>
</feature>
<keyword evidence="4 8" id="KW-0853">WD repeat</keyword>
<feature type="region of interest" description="Disordered" evidence="9">
    <location>
        <begin position="577"/>
        <end position="631"/>
    </location>
</feature>
<comment type="similarity">
    <text evidence="6">Belongs to the WD repeat WDR59 family.</text>
</comment>
<dbReference type="GO" id="GO:0035859">
    <property type="term" value="C:Seh1-associated complex"/>
    <property type="evidence" value="ECO:0007669"/>
    <property type="project" value="EnsemblFungi"/>
</dbReference>
<reference evidence="13" key="1">
    <citation type="submission" date="2016-05" db="EMBL/GenBank/DDBJ databases">
        <title>Comparative genomics of biotechnologically important yeasts.</title>
        <authorList>
            <consortium name="DOE Joint Genome Institute"/>
            <person name="Riley R."/>
            <person name="Haridas S."/>
            <person name="Wolfe K.H."/>
            <person name="Lopes M.R."/>
            <person name="Hittinger C.T."/>
            <person name="Goker M."/>
            <person name="Salamov A."/>
            <person name="Wisecaver J."/>
            <person name="Long T.M."/>
            <person name="Aerts A.L."/>
            <person name="Barry K."/>
            <person name="Choi C."/>
            <person name="Clum A."/>
            <person name="Coughlan A.Y."/>
            <person name="Deshpande S."/>
            <person name="Douglass A.P."/>
            <person name="Hanson S.J."/>
            <person name="Klenk H.-P."/>
            <person name="Labutti K."/>
            <person name="Lapidus A."/>
            <person name="Lindquist E."/>
            <person name="Lipzen A."/>
            <person name="Meier-Kolthoff J.P."/>
            <person name="Ohm R.A."/>
            <person name="Otillar R.P."/>
            <person name="Pangilinan J."/>
            <person name="Peng Y."/>
            <person name="Rokas A."/>
            <person name="Rosa C.A."/>
            <person name="Scheuner C."/>
            <person name="Sibirny A.A."/>
            <person name="Slot J.C."/>
            <person name="Stielow J.B."/>
            <person name="Sun H."/>
            <person name="Kurtzman C.P."/>
            <person name="Blackwell M."/>
            <person name="Grigoriev I.V."/>
            <person name="Jeffries T.W."/>
        </authorList>
    </citation>
    <scope>NUCLEOTIDE SEQUENCE [LARGE SCALE GENOMIC DNA]</scope>
    <source>
        <strain evidence="13">NRRL Y-2460</strain>
    </source>
</reference>
<dbReference type="InterPro" id="IPR006575">
    <property type="entry name" value="RWD_dom"/>
</dbReference>
<feature type="compositionally biased region" description="Polar residues" evidence="9">
    <location>
        <begin position="579"/>
        <end position="594"/>
    </location>
</feature>
<dbReference type="Proteomes" id="UP000094236">
    <property type="component" value="Unassembled WGS sequence"/>
</dbReference>
<sequence length="1246" mass="141557">MTLAVDELSPYDSITFGNTLSLRVNGDIGAMSLSPSGRDAVLAGRRGLYIIDLDDPFSQPRWLHHVTSWEVADVQWSPHKSKPSWVISTSNQKAMVWNLERSSSNAIEHVLHGHNRAITDINFHPENPELLATCSVDTFVYAWDLRTPKRPIAQWADWRASASQVKWNFKNPNVIASSHDSHFYIWDIRKGAMPVHKVEAHNGRINGIDFGRINESEIISCSNDLTVKFWDYEKSIENPQYTINTDFPVNRARHLPFGESACGIMPMRGGNNSIYVVNYKGQTGESKLKPVHIFKGHMEPIKDFLWRSRHSKESTIDDREFQLVTWSKDCDLRLWPIQDDFYGKVNFSRNEQLPEKLTDFQYKTYRKEPEVTEDRKNAIVASGPYKDDFVSRKGTSSSYNNQINHLDWISGVRIGRSAFAPSVENESSLFGLALESPQPANLGEEVSVVGHKFPKIRFEKISVSTGNLVISLNSPLSATQDELLFLRLEINFPRDYPLSQTYPVFKIEENHELKQEKKQEILTALNDIAQAYVNADKYCLEPCLRALMGEKVNLNFENFENENLSIDPFNIPYDDENNNDYSSFEETSQTPISSDDSDDELVPTDNIIPSKDDHSSLEKKLQSKPAFDSTPVPKGCGAVWTPSGHLICFFIPKIEKPKSNLIKFDQEGFGLTGSLAKKTKFEASKKKSKNYSKLNLSSSEDEASSSDEDSFTEDWDDILQGDMPRISGFLRTNVGLRQYGNTAIGNKLSIPTDLSQATRSIKGESTSTKNIVEIYDFRYLIPSKMELAFEYKVLGETPDELAKHNALVAEKYGYTDIANCWKILQCVLVKDISKNKIFGEGKFDSSTLEAILRADLLESIGSEYLTFPENFRFFWGSHPFGAKWLIKKIFEYYERLGNVQMLAMLSCVLFENSHFETDQTIPLSVPYVRPQPKQNPIFTANNLTSNPYKNGNTENFNNGHNNFNISNRRGNSVSTSISSLDQGSFNSGSPDRFNSYFKKQIVTTPQIRRDDFLNDSYFTCQPISSMGKVESPNTQLNNERYPSTFSAPNWNHASISRATSFSTNIGKPFTQNLINSQNLQNLHNLQNSSLVVKVEMCNEAELDLFNDIYSVNLLSEVDSIKLQKYRNEYASMLYSWGLHVNRVNILKFNFPQFENKSPQNSPFHYHQGIIGWRSETGEEIKDENDFTSASINKVCNYCGLSIKKRIFVCTACEHVLHSDCASKWWKDSEEVECPTGCGCHCATSFV</sequence>
<dbReference type="InterPro" id="IPR019775">
    <property type="entry name" value="WD40_repeat_CS"/>
</dbReference>
<evidence type="ECO:0008006" key="14">
    <source>
        <dbReference type="Google" id="ProtNLM"/>
    </source>
</evidence>
<dbReference type="OrthoDB" id="311712at2759"/>
<keyword evidence="3" id="KW-0926">Vacuole</keyword>
<dbReference type="Pfam" id="PF05773">
    <property type="entry name" value="RWD"/>
    <property type="match status" value="1"/>
</dbReference>
<feature type="region of interest" description="Disordered" evidence="9">
    <location>
        <begin position="692"/>
        <end position="711"/>
    </location>
</feature>
<evidence type="ECO:0000313" key="12">
    <source>
        <dbReference type="EMBL" id="ODV95710.1"/>
    </source>
</evidence>
<dbReference type="InterPro" id="IPR036322">
    <property type="entry name" value="WD40_repeat_dom_sf"/>
</dbReference>
<organism evidence="12 13">
    <name type="scientific">Pachysolen tannophilus NRRL Y-2460</name>
    <dbReference type="NCBI Taxonomy" id="669874"/>
    <lineage>
        <taxon>Eukaryota</taxon>
        <taxon>Fungi</taxon>
        <taxon>Dikarya</taxon>
        <taxon>Ascomycota</taxon>
        <taxon>Saccharomycotina</taxon>
        <taxon>Pichiomycetes</taxon>
        <taxon>Pachysolenaceae</taxon>
        <taxon>Pachysolen</taxon>
    </lineage>
</organism>
<evidence type="ECO:0000259" key="11">
    <source>
        <dbReference type="PROSITE" id="PS50908"/>
    </source>
</evidence>
<dbReference type="CDD" id="cd16488">
    <property type="entry name" value="mRING-H2-C3H3C2_Mio-like"/>
    <property type="match status" value="1"/>
</dbReference>
<dbReference type="InterPro" id="IPR001841">
    <property type="entry name" value="Znf_RING"/>
</dbReference>
<evidence type="ECO:0000256" key="9">
    <source>
        <dbReference type="SAM" id="MobiDB-lite"/>
    </source>
</evidence>
<dbReference type="SMART" id="SM00320">
    <property type="entry name" value="WD40"/>
    <property type="match status" value="5"/>
</dbReference>
<name>A0A1E4TVC9_PACTA</name>
<evidence type="ECO:0000256" key="1">
    <source>
        <dbReference type="ARBA" id="ARBA00002738"/>
    </source>
</evidence>
<dbReference type="GO" id="GO:0034198">
    <property type="term" value="P:cellular response to amino acid starvation"/>
    <property type="evidence" value="ECO:0007669"/>
    <property type="project" value="TreeGrafter"/>
</dbReference>
<dbReference type="Pfam" id="PF00400">
    <property type="entry name" value="WD40"/>
    <property type="match status" value="2"/>
</dbReference>
<feature type="compositionally biased region" description="Basic and acidic residues" evidence="9">
    <location>
        <begin position="610"/>
        <end position="621"/>
    </location>
</feature>
<evidence type="ECO:0000256" key="5">
    <source>
        <dbReference type="ARBA" id="ARBA00022737"/>
    </source>
</evidence>
<keyword evidence="7" id="KW-0863">Zinc-finger</keyword>
<accession>A0A1E4TVC9</accession>
<feature type="domain" description="RWD" evidence="11">
    <location>
        <begin position="444"/>
        <end position="554"/>
    </location>
</feature>
<dbReference type="Pfam" id="PF17120">
    <property type="entry name" value="zf-RING_16"/>
    <property type="match status" value="1"/>
</dbReference>
<keyword evidence="7" id="KW-0479">Metal-binding</keyword>
<dbReference type="SUPFAM" id="SSF50978">
    <property type="entry name" value="WD40 repeat-like"/>
    <property type="match status" value="1"/>
</dbReference>
<dbReference type="EMBL" id="KV454014">
    <property type="protein sequence ID" value="ODV95710.1"/>
    <property type="molecule type" value="Genomic_DNA"/>
</dbReference>
<dbReference type="InterPro" id="IPR049566">
    <property type="entry name" value="WDR59_RTC1-like_RING_Znf"/>
</dbReference>
<dbReference type="GO" id="GO:0008270">
    <property type="term" value="F:zinc ion binding"/>
    <property type="evidence" value="ECO:0007669"/>
    <property type="project" value="UniProtKB-KW"/>
</dbReference>
<comment type="subcellular location">
    <subcellularLocation>
        <location evidence="2">Vacuole</location>
    </subcellularLocation>
</comment>
<dbReference type="PROSITE" id="PS50908">
    <property type="entry name" value="RWD"/>
    <property type="match status" value="1"/>
</dbReference>
<dbReference type="GO" id="GO:0035591">
    <property type="term" value="F:signaling adaptor activity"/>
    <property type="evidence" value="ECO:0007669"/>
    <property type="project" value="TreeGrafter"/>
</dbReference>
<evidence type="ECO:0000313" key="13">
    <source>
        <dbReference type="Proteomes" id="UP000094236"/>
    </source>
</evidence>
<dbReference type="AlphaFoldDB" id="A0A1E4TVC9"/>
<dbReference type="PANTHER" id="PTHR46170:SF1">
    <property type="entry name" value="GATOR COMPLEX PROTEIN WDR59"/>
    <property type="match status" value="1"/>
</dbReference>
<dbReference type="InterPro" id="IPR016135">
    <property type="entry name" value="UBQ-conjugating_enzyme/RWD"/>
</dbReference>
<evidence type="ECO:0000256" key="8">
    <source>
        <dbReference type="PROSITE-ProRule" id="PRU00221"/>
    </source>
</evidence>
<dbReference type="PANTHER" id="PTHR46170">
    <property type="entry name" value="GATOR COMPLEX PROTEIN WDR59"/>
    <property type="match status" value="1"/>
</dbReference>
<feature type="repeat" description="WD" evidence="8">
    <location>
        <begin position="111"/>
        <end position="153"/>
    </location>
</feature>
<proteinExistence type="inferred from homology"/>
<keyword evidence="7" id="KW-0862">Zinc</keyword>
<dbReference type="GO" id="GO:1904263">
    <property type="term" value="P:positive regulation of TORC1 signaling"/>
    <property type="evidence" value="ECO:0007669"/>
    <property type="project" value="EnsemblFungi"/>
</dbReference>
<keyword evidence="5" id="KW-0677">Repeat</keyword>
<evidence type="ECO:0000256" key="4">
    <source>
        <dbReference type="ARBA" id="ARBA00022574"/>
    </source>
</evidence>
<evidence type="ECO:0000256" key="7">
    <source>
        <dbReference type="PROSITE-ProRule" id="PRU00175"/>
    </source>
</evidence>
<comment type="function">
    <text evidence="1">May be involved in a process influencing telomere capping.</text>
</comment>
<dbReference type="InterPro" id="IPR049567">
    <property type="entry name" value="WDR59-like"/>
</dbReference>
<evidence type="ECO:0000256" key="2">
    <source>
        <dbReference type="ARBA" id="ARBA00004116"/>
    </source>
</evidence>
<feature type="compositionally biased region" description="Acidic residues" evidence="9">
    <location>
        <begin position="699"/>
        <end position="711"/>
    </location>
</feature>
<dbReference type="PROSITE" id="PS00678">
    <property type="entry name" value="WD_REPEATS_1"/>
    <property type="match status" value="1"/>
</dbReference>